<dbReference type="AlphaFoldDB" id="A0A8T3AID1"/>
<evidence type="ECO:0000313" key="3">
    <source>
        <dbReference type="Proteomes" id="UP000829196"/>
    </source>
</evidence>
<evidence type="ECO:0000259" key="1">
    <source>
        <dbReference type="Pfam" id="PF24626"/>
    </source>
</evidence>
<gene>
    <name evidence="2" type="ORF">KFK09_022127</name>
</gene>
<dbReference type="EMBL" id="JAGYWB010000016">
    <property type="protein sequence ID" value="KAI0495824.1"/>
    <property type="molecule type" value="Genomic_DNA"/>
</dbReference>
<protein>
    <recommendedName>
        <fullName evidence="1">Tf2-1-like SH3-like domain-containing protein</fullName>
    </recommendedName>
</protein>
<comment type="caution">
    <text evidence="2">The sequence shown here is derived from an EMBL/GenBank/DDBJ whole genome shotgun (WGS) entry which is preliminary data.</text>
</comment>
<dbReference type="Pfam" id="PF24626">
    <property type="entry name" value="SH3_Tf2-1"/>
    <property type="match status" value="1"/>
</dbReference>
<dbReference type="PANTHER" id="PTHR35046:SF18">
    <property type="entry name" value="RNA-DIRECTED DNA POLYMERASE"/>
    <property type="match status" value="1"/>
</dbReference>
<dbReference type="PANTHER" id="PTHR35046">
    <property type="entry name" value="ZINC KNUCKLE (CCHC-TYPE) FAMILY PROTEIN"/>
    <property type="match status" value="1"/>
</dbReference>
<feature type="domain" description="Tf2-1-like SH3-like" evidence="1">
    <location>
        <begin position="77"/>
        <end position="139"/>
    </location>
</feature>
<accession>A0A8T3AID1</accession>
<dbReference type="InterPro" id="IPR056924">
    <property type="entry name" value="SH3_Tf2-1"/>
</dbReference>
<reference evidence="2" key="1">
    <citation type="journal article" date="2022" name="Front. Genet.">
        <title>Chromosome-Scale Assembly of the Dendrobium nobile Genome Provides Insights Into the Molecular Mechanism of the Biosynthesis of the Medicinal Active Ingredient of Dendrobium.</title>
        <authorList>
            <person name="Xu Q."/>
            <person name="Niu S.-C."/>
            <person name="Li K.-L."/>
            <person name="Zheng P.-J."/>
            <person name="Zhang X.-J."/>
            <person name="Jia Y."/>
            <person name="Liu Y."/>
            <person name="Niu Y.-X."/>
            <person name="Yu L.-H."/>
            <person name="Chen D.-F."/>
            <person name="Zhang G.-Q."/>
        </authorList>
    </citation>
    <scope>NUCLEOTIDE SEQUENCE</scope>
    <source>
        <tissue evidence="2">Leaf</tissue>
    </source>
</reference>
<sequence length="160" mass="18065">MTNRSTGHSPFSIVYSKPLNHLLDIAILPKCKSSSANHFTEQHSSILQEVKAKLLDSNEHYKQTADLHRRKQVFEPGDLVMVRLRKERFPVGQYSKLSPRKLGPIPISKRINDNAYIVELPPHIHTSSTFNVADIHAYHPPDEIDNINSSTVAFSAAEET</sequence>
<dbReference type="OrthoDB" id="1935586at2759"/>
<evidence type="ECO:0000313" key="2">
    <source>
        <dbReference type="EMBL" id="KAI0495824.1"/>
    </source>
</evidence>
<dbReference type="Proteomes" id="UP000829196">
    <property type="component" value="Unassembled WGS sequence"/>
</dbReference>
<proteinExistence type="predicted"/>
<keyword evidence="3" id="KW-1185">Reference proteome</keyword>
<name>A0A8T3AID1_DENNO</name>
<dbReference type="SMR" id="A0A8T3AID1"/>
<organism evidence="2 3">
    <name type="scientific">Dendrobium nobile</name>
    <name type="common">Orchid</name>
    <dbReference type="NCBI Taxonomy" id="94219"/>
    <lineage>
        <taxon>Eukaryota</taxon>
        <taxon>Viridiplantae</taxon>
        <taxon>Streptophyta</taxon>
        <taxon>Embryophyta</taxon>
        <taxon>Tracheophyta</taxon>
        <taxon>Spermatophyta</taxon>
        <taxon>Magnoliopsida</taxon>
        <taxon>Liliopsida</taxon>
        <taxon>Asparagales</taxon>
        <taxon>Orchidaceae</taxon>
        <taxon>Epidendroideae</taxon>
        <taxon>Malaxideae</taxon>
        <taxon>Dendrobiinae</taxon>
        <taxon>Dendrobium</taxon>
    </lineage>
</organism>